<reference evidence="3 5" key="2">
    <citation type="submission" date="2021-03" db="EMBL/GenBank/DDBJ databases">
        <title>Mucilaginibacter strains isolated from gold and copper mining confer multi heavy-metal resistance.</title>
        <authorList>
            <person name="Li Y."/>
        </authorList>
    </citation>
    <scope>NUCLEOTIDE SEQUENCE [LARGE SCALE GENOMIC DNA]</scope>
    <source>
        <strain evidence="3 5">P2-4</strain>
    </source>
</reference>
<dbReference type="Proteomes" id="UP000663940">
    <property type="component" value="Chromosome"/>
</dbReference>
<dbReference type="RefSeq" id="WP_112655766.1">
    <property type="nucleotide sequence ID" value="NZ_CP043451.1"/>
</dbReference>
<evidence type="ECO:0000259" key="1">
    <source>
        <dbReference type="Pfam" id="PF24733"/>
    </source>
</evidence>
<sequence>MNEVAIINNRKLYYQAYSPDMNWAKNIPGEKWVQVVGIDKKDKAAFEDIACKAIDHDVYYVCCTGSYGELLHDYIDEIIVLRKVGVLEGHLPIEDIMTTWHNEGLGDALWYALHCSTDAGDVLMLDTREVEAEPDWVQIAAKWNEME</sequence>
<proteinExistence type="predicted"/>
<name>A0AAE6JCH5_9SPHI</name>
<gene>
    <name evidence="2" type="ORF">DIU31_004880</name>
    <name evidence="3" type="ORF">J3L21_22845</name>
</gene>
<evidence type="ECO:0000313" key="3">
    <source>
        <dbReference type="EMBL" id="QTE48373.1"/>
    </source>
</evidence>
<organism evidence="2 4">
    <name type="scientific">Mucilaginibacter rubeus</name>
    <dbReference type="NCBI Taxonomy" id="2027860"/>
    <lineage>
        <taxon>Bacteria</taxon>
        <taxon>Pseudomonadati</taxon>
        <taxon>Bacteroidota</taxon>
        <taxon>Sphingobacteriia</taxon>
        <taxon>Sphingobacteriales</taxon>
        <taxon>Sphingobacteriaceae</taxon>
        <taxon>Mucilaginibacter</taxon>
    </lineage>
</organism>
<protein>
    <recommendedName>
        <fullName evidence="1">DUF7684 domain-containing protein</fullName>
    </recommendedName>
</protein>
<accession>A0AAE6JCH5</accession>
<feature type="domain" description="DUF7684" evidence="1">
    <location>
        <begin position="43"/>
        <end position="117"/>
    </location>
</feature>
<reference evidence="2 4" key="1">
    <citation type="submission" date="2019-08" db="EMBL/GenBank/DDBJ databases">
        <title>Comparative genome analysis confer to the adaptation heavy metal polluted environment.</title>
        <authorList>
            <person name="Li Y."/>
        </authorList>
    </citation>
    <scope>NUCLEOTIDE SEQUENCE [LARGE SCALE GENOMIC DNA]</scope>
    <source>
        <strain evidence="2 4">P2</strain>
    </source>
</reference>
<dbReference type="EMBL" id="CP043451">
    <property type="protein sequence ID" value="QEM02881.1"/>
    <property type="molecule type" value="Genomic_DNA"/>
</dbReference>
<dbReference type="InterPro" id="IPR056101">
    <property type="entry name" value="DUF7684"/>
</dbReference>
<evidence type="ECO:0000313" key="2">
    <source>
        <dbReference type="EMBL" id="QEM02881.1"/>
    </source>
</evidence>
<evidence type="ECO:0000313" key="5">
    <source>
        <dbReference type="Proteomes" id="UP000663940"/>
    </source>
</evidence>
<dbReference type="AlphaFoldDB" id="A0AAE6JCH5"/>
<evidence type="ECO:0000313" key="4">
    <source>
        <dbReference type="Proteomes" id="UP000250557"/>
    </source>
</evidence>
<keyword evidence="5" id="KW-1185">Reference proteome</keyword>
<dbReference type="Proteomes" id="UP000250557">
    <property type="component" value="Chromosome"/>
</dbReference>
<dbReference type="EMBL" id="CP071880">
    <property type="protein sequence ID" value="QTE48373.1"/>
    <property type="molecule type" value="Genomic_DNA"/>
</dbReference>
<dbReference type="Pfam" id="PF24733">
    <property type="entry name" value="DUF7684"/>
    <property type="match status" value="1"/>
</dbReference>